<dbReference type="PANTHER" id="PTHR44379">
    <property type="entry name" value="OXIDOREDUCTASE WITH IRON-SULFUR SUBUNIT"/>
    <property type="match status" value="1"/>
</dbReference>
<dbReference type="Pfam" id="PF00111">
    <property type="entry name" value="Fer2"/>
    <property type="match status" value="1"/>
</dbReference>
<dbReference type="Gene3D" id="3.10.20.30">
    <property type="match status" value="1"/>
</dbReference>
<accession>A0ABS7Q812</accession>
<dbReference type="Pfam" id="PF01799">
    <property type="entry name" value="Fer2_2"/>
    <property type="match status" value="1"/>
</dbReference>
<evidence type="ECO:0000256" key="4">
    <source>
        <dbReference type="ARBA" id="ARBA00023004"/>
    </source>
</evidence>
<feature type="region of interest" description="Disordered" evidence="6">
    <location>
        <begin position="125"/>
        <end position="196"/>
    </location>
</feature>
<keyword evidence="1" id="KW-0001">2Fe-2S</keyword>
<feature type="compositionally biased region" description="Basic and acidic residues" evidence="6">
    <location>
        <begin position="317"/>
        <end position="332"/>
    </location>
</feature>
<evidence type="ECO:0000256" key="2">
    <source>
        <dbReference type="ARBA" id="ARBA00022723"/>
    </source>
</evidence>
<dbReference type="Proteomes" id="UP000778578">
    <property type="component" value="Unassembled WGS sequence"/>
</dbReference>
<feature type="compositionally biased region" description="Low complexity" evidence="6">
    <location>
        <begin position="138"/>
        <end position="149"/>
    </location>
</feature>
<reference evidence="8 9" key="1">
    <citation type="submission" date="2021-08" db="EMBL/GenBank/DDBJ databases">
        <title>WGS of actinomycetes from Thailand.</title>
        <authorList>
            <person name="Thawai C."/>
        </authorList>
    </citation>
    <scope>NUCLEOTIDE SEQUENCE [LARGE SCALE GENOMIC DNA]</scope>
    <source>
        <strain evidence="8 9">PLK6-54</strain>
    </source>
</reference>
<keyword evidence="3" id="KW-0560">Oxidoreductase</keyword>
<evidence type="ECO:0000256" key="3">
    <source>
        <dbReference type="ARBA" id="ARBA00023002"/>
    </source>
</evidence>
<evidence type="ECO:0000313" key="9">
    <source>
        <dbReference type="Proteomes" id="UP000778578"/>
    </source>
</evidence>
<dbReference type="PROSITE" id="PS00197">
    <property type="entry name" value="2FE2S_FER_1"/>
    <property type="match status" value="1"/>
</dbReference>
<feature type="compositionally biased region" description="Low complexity" evidence="6">
    <location>
        <begin position="277"/>
        <end position="310"/>
    </location>
</feature>
<dbReference type="SUPFAM" id="SSF54292">
    <property type="entry name" value="2Fe-2S ferredoxin-like"/>
    <property type="match status" value="1"/>
</dbReference>
<evidence type="ECO:0000259" key="7">
    <source>
        <dbReference type="PROSITE" id="PS51085"/>
    </source>
</evidence>
<feature type="region of interest" description="Disordered" evidence="6">
    <location>
        <begin position="581"/>
        <end position="605"/>
    </location>
</feature>
<dbReference type="CDD" id="cd00207">
    <property type="entry name" value="fer2"/>
    <property type="match status" value="1"/>
</dbReference>
<protein>
    <submittedName>
        <fullName evidence="8">(2Fe-2S)-binding protein</fullName>
    </submittedName>
</protein>
<feature type="domain" description="2Fe-2S ferredoxin-type" evidence="7">
    <location>
        <begin position="425"/>
        <end position="502"/>
    </location>
</feature>
<dbReference type="EMBL" id="JAINZZ010000018">
    <property type="protein sequence ID" value="MBY8879295.1"/>
    <property type="molecule type" value="Genomic_DNA"/>
</dbReference>
<feature type="compositionally biased region" description="Gly residues" evidence="6">
    <location>
        <begin position="252"/>
        <end position="276"/>
    </location>
</feature>
<feature type="compositionally biased region" description="Gly residues" evidence="6">
    <location>
        <begin position="184"/>
        <end position="196"/>
    </location>
</feature>
<gene>
    <name evidence="8" type="ORF">K7862_16885</name>
</gene>
<dbReference type="InterPro" id="IPR036010">
    <property type="entry name" value="2Fe-2S_ferredoxin-like_sf"/>
</dbReference>
<feature type="compositionally biased region" description="Low complexity" evidence="6">
    <location>
        <begin position="362"/>
        <end position="407"/>
    </location>
</feature>
<dbReference type="PANTHER" id="PTHR44379:SF8">
    <property type="entry name" value="XANTHINE DEHYDROGENASE IRON-SULFUR-BINDING SUBUNIT XDHC-RELATED"/>
    <property type="match status" value="1"/>
</dbReference>
<dbReference type="InterPro" id="IPR036884">
    <property type="entry name" value="2Fe-2S-bd_dom_sf"/>
</dbReference>
<organism evidence="8 9">
    <name type="scientific">Actinacidiphila acidipaludis</name>
    <dbReference type="NCBI Taxonomy" id="2873382"/>
    <lineage>
        <taxon>Bacteria</taxon>
        <taxon>Bacillati</taxon>
        <taxon>Actinomycetota</taxon>
        <taxon>Actinomycetes</taxon>
        <taxon>Kitasatosporales</taxon>
        <taxon>Streptomycetaceae</taxon>
        <taxon>Actinacidiphila</taxon>
    </lineage>
</organism>
<dbReference type="SUPFAM" id="SSF47741">
    <property type="entry name" value="CO dehydrogenase ISP C-domain like"/>
    <property type="match status" value="1"/>
</dbReference>
<evidence type="ECO:0000313" key="8">
    <source>
        <dbReference type="EMBL" id="MBY8879295.1"/>
    </source>
</evidence>
<comment type="caution">
    <text evidence="8">The sequence shown here is derived from an EMBL/GenBank/DDBJ whole genome shotgun (WGS) entry which is preliminary data.</text>
</comment>
<evidence type="ECO:0000256" key="6">
    <source>
        <dbReference type="SAM" id="MobiDB-lite"/>
    </source>
</evidence>
<name>A0ABS7Q812_9ACTN</name>
<dbReference type="PROSITE" id="PS51085">
    <property type="entry name" value="2FE2S_FER_2"/>
    <property type="match status" value="1"/>
</dbReference>
<keyword evidence="2" id="KW-0479">Metal-binding</keyword>
<dbReference type="InterPro" id="IPR012675">
    <property type="entry name" value="Beta-grasp_dom_sf"/>
</dbReference>
<dbReference type="InterPro" id="IPR051452">
    <property type="entry name" value="Diverse_Oxidoreductases"/>
</dbReference>
<dbReference type="Gene3D" id="1.10.150.120">
    <property type="entry name" value="[2Fe-2S]-binding domain"/>
    <property type="match status" value="1"/>
</dbReference>
<dbReference type="InterPro" id="IPR006058">
    <property type="entry name" value="2Fe2S_fd_BS"/>
</dbReference>
<keyword evidence="4" id="KW-0408">Iron</keyword>
<dbReference type="InterPro" id="IPR001041">
    <property type="entry name" value="2Fe-2S_ferredoxin-type"/>
</dbReference>
<feature type="compositionally biased region" description="Acidic residues" evidence="6">
    <location>
        <begin position="349"/>
        <end position="359"/>
    </location>
</feature>
<keyword evidence="5" id="KW-0411">Iron-sulfur</keyword>
<dbReference type="InterPro" id="IPR002888">
    <property type="entry name" value="2Fe-2S-bd"/>
</dbReference>
<feature type="region of interest" description="Disordered" evidence="6">
    <location>
        <begin position="1"/>
        <end position="81"/>
    </location>
</feature>
<keyword evidence="9" id="KW-1185">Reference proteome</keyword>
<feature type="compositionally biased region" description="Polar residues" evidence="6">
    <location>
        <begin position="60"/>
        <end position="79"/>
    </location>
</feature>
<evidence type="ECO:0000256" key="5">
    <source>
        <dbReference type="ARBA" id="ARBA00023014"/>
    </source>
</evidence>
<feature type="region of interest" description="Disordered" evidence="6">
    <location>
        <begin position="252"/>
        <end position="431"/>
    </location>
</feature>
<sequence>MHVSFAAQLPPDPRPGEDPLSAHGPAGADAGGGTDAATTWSIPVIRDEAEGESGEYSVGAFTSSWDQAPSPAAPTTQSFPAGMFGQGAAAAQAARAEAERAPRPGADYTTPAGHGTGQWAMPYGGAQPGEASPWQSHAPAADAAWAPADNGEREDDGAAAYGHPRDETGGGTHPAEAAYAPGFHGPGRGDGGYGTGPAGGGGYGGGPAALGGGPVHPGAGYGPEAGAPAADGHTYAARDAAAHGGDGFGDAGDGGFGGDGSGDAAGDDGFGAGGFGSADPGSAAHTGGASEADGPGAPGAADVPAAEEPPQTTESGSQRDHLTGDAPAGHDEDAAEAAAAGHPGPAEPGDPDVLGDDVLAEPGTPGDPAAAPDADPSGDGDAPPGAAAAADVGAGTDAEPEAAVAVEPEPEPEPEPETRSEHPLASYTLRVNGTDRPVTDAWLGESLLYVLRERLGLAGAKDGCEQGECGACSVQVDGRLVASCLVPAATAAGSEVRTVEGLTVEGRPSDVQQALADCGAVQCGFCIPGMAMTVHDLLEGNHRPTDLEVRQALSGNLCRCSGYRGVREAVRQVVAGRAAEDDTAAAEDAARVPHQGGPAGPEGAR</sequence>
<proteinExistence type="predicted"/>
<evidence type="ECO:0000256" key="1">
    <source>
        <dbReference type="ARBA" id="ARBA00022714"/>
    </source>
</evidence>